<proteinExistence type="predicted"/>
<dbReference type="Pfam" id="PF13715">
    <property type="entry name" value="CarbopepD_reg_2"/>
    <property type="match status" value="1"/>
</dbReference>
<dbReference type="InterPro" id="IPR008969">
    <property type="entry name" value="CarboxyPept-like_regulatory"/>
</dbReference>
<dbReference type="SUPFAM" id="SSF49464">
    <property type="entry name" value="Carboxypeptidase regulatory domain-like"/>
    <property type="match status" value="1"/>
</dbReference>
<organism evidence="2">
    <name type="scientific">uncultured Dysgonomonas sp</name>
    <dbReference type="NCBI Taxonomy" id="206096"/>
    <lineage>
        <taxon>Bacteria</taxon>
        <taxon>Pseudomonadati</taxon>
        <taxon>Bacteroidota</taxon>
        <taxon>Bacteroidia</taxon>
        <taxon>Bacteroidales</taxon>
        <taxon>Dysgonomonadaceae</taxon>
        <taxon>Dysgonomonas</taxon>
        <taxon>environmental samples</taxon>
    </lineage>
</organism>
<sequence length="773" mass="87818">MKRLLTLLTLFAIITSISTAQIKISGTIVDTDTHDALEFVNIALLNQDSTFVAGASSDTKGLFAFNNIPTGNYILSAAFVGYRKAYIPVNDVNKNTDIGSIPLEASDIALKDVTVTANAVIQKADRKIIVPSDAQIRASNSGVTLLRNLQLSRIIINPINNTVTVPGGDAVQLRINGVEVTIAEVVALQPADIIRIEYHDDPGMRHNNAAAVIDYITRRRESGGSVSANLANVPPSIMGWGENFASAKVNNKKSEFGVNAYWSRRGIDWTRENQETFVLPDKTLQRIEEGQPTKFKDDRLNMAVNYNLNEPDKYLFNATLRYNYQKTPNQFSDRESIIYSSDNNTPLSILDHSTWNNNTPSLDLYYQRNLKNDQLIIFNAVGTYIDSKSTRLYEERRNEELTTDIFSSVTGDKYSFIMEGIYEKKLKTGKLSGGIKHTQSYTSNVYDGNVSTNIGLNFAETYGYGEFQWRKDKFNYTLGLGVMRTYNSQGDGKNEKYIFRPTLRVAYNINDNAYIRYNGYISGYSPSLSDLNNVEQEIDSLQIRRGNPNLKTVLFYSNTLNAGFNKGIFGAEFYMRYSYDHKPIMEQITFEDGKFVRSNVNHKGFHRINMETTFKLKPWKDYITLSVSPGLNRYISLGNDYTHTYTNWRMRTSLTANYKRWMLNFELMTRWNNYWGETQDIGEKFHVLMVGYNAEKWSLSAGMFNPFSKDYTQGSKNYSWLAPNVSNVYSDDLAQIVMVNFTLNLNFGRQYKAANKRLNNDDTDAGIMSGTKK</sequence>
<protein>
    <recommendedName>
        <fullName evidence="3">Outer membrane protein beta-barrel domain-containing protein</fullName>
    </recommendedName>
</protein>
<keyword evidence="1" id="KW-0732">Signal</keyword>
<dbReference type="AlphaFoldDB" id="A0A212K2W4"/>
<reference evidence="2" key="1">
    <citation type="submission" date="2016-04" db="EMBL/GenBank/DDBJ databases">
        <authorList>
            <person name="Evans L.H."/>
            <person name="Alamgir A."/>
            <person name="Owens N."/>
            <person name="Weber N.D."/>
            <person name="Virtaneva K."/>
            <person name="Barbian K."/>
            <person name="Babar A."/>
            <person name="Rosenke K."/>
        </authorList>
    </citation>
    <scope>NUCLEOTIDE SEQUENCE</scope>
    <source>
        <strain evidence="2">86-1</strain>
    </source>
</reference>
<accession>A0A212K2W4</accession>
<name>A0A212K2W4_9BACT</name>
<evidence type="ECO:0000313" key="2">
    <source>
        <dbReference type="EMBL" id="SBW05996.1"/>
    </source>
</evidence>
<feature type="chain" id="PRO_5012171323" description="Outer membrane protein beta-barrel domain-containing protein" evidence="1">
    <location>
        <begin position="21"/>
        <end position="773"/>
    </location>
</feature>
<gene>
    <name evidence="2" type="ORF">KL86DYS1_31258</name>
</gene>
<evidence type="ECO:0000256" key="1">
    <source>
        <dbReference type="SAM" id="SignalP"/>
    </source>
</evidence>
<dbReference type="Gene3D" id="2.60.40.1120">
    <property type="entry name" value="Carboxypeptidase-like, regulatory domain"/>
    <property type="match status" value="1"/>
</dbReference>
<dbReference type="EMBL" id="FLUM01000003">
    <property type="protein sequence ID" value="SBW05996.1"/>
    <property type="molecule type" value="Genomic_DNA"/>
</dbReference>
<feature type="signal peptide" evidence="1">
    <location>
        <begin position="1"/>
        <end position="20"/>
    </location>
</feature>
<dbReference type="SUPFAM" id="SSF56935">
    <property type="entry name" value="Porins"/>
    <property type="match status" value="1"/>
</dbReference>
<dbReference type="RefSeq" id="WP_296943821.1">
    <property type="nucleotide sequence ID" value="NZ_LT599032.1"/>
</dbReference>
<evidence type="ECO:0008006" key="3">
    <source>
        <dbReference type="Google" id="ProtNLM"/>
    </source>
</evidence>